<keyword evidence="2" id="KW-1185">Reference proteome</keyword>
<evidence type="ECO:0000313" key="1">
    <source>
        <dbReference type="EMBL" id="MCL9817769.1"/>
    </source>
</evidence>
<accession>A0AAE3KCA9</accession>
<reference evidence="1" key="2">
    <citation type="submission" date="2022-02" db="EMBL/GenBank/DDBJ databases">
        <authorList>
            <person name="Elcheninov A.G."/>
            <person name="Sorokin D.Y."/>
            <person name="Kublanov I.V."/>
        </authorList>
    </citation>
    <scope>NUCLEOTIDE SEQUENCE</scope>
    <source>
        <strain evidence="1">AArc-St2</strain>
    </source>
</reference>
<dbReference type="Pfam" id="PF10117">
    <property type="entry name" value="McrBC"/>
    <property type="match status" value="1"/>
</dbReference>
<dbReference type="InterPro" id="IPR019292">
    <property type="entry name" value="McrC"/>
</dbReference>
<dbReference type="PANTHER" id="PTHR38733">
    <property type="entry name" value="PROTEIN MCRC"/>
    <property type="match status" value="1"/>
</dbReference>
<protein>
    <submittedName>
        <fullName evidence="1">McrC family protein</fullName>
    </submittedName>
</protein>
<dbReference type="AlphaFoldDB" id="A0AAE3KCA9"/>
<organism evidence="1 2">
    <name type="scientific">Natronocalculus amylovorans</name>
    <dbReference type="NCBI Taxonomy" id="2917812"/>
    <lineage>
        <taxon>Archaea</taxon>
        <taxon>Methanobacteriati</taxon>
        <taxon>Methanobacteriota</taxon>
        <taxon>Stenosarchaea group</taxon>
        <taxon>Halobacteria</taxon>
        <taxon>Halobacteriales</taxon>
        <taxon>Haloferacaceae</taxon>
        <taxon>Natronocalculus</taxon>
    </lineage>
</organism>
<evidence type="ECO:0000313" key="2">
    <source>
        <dbReference type="Proteomes" id="UP001203207"/>
    </source>
</evidence>
<proteinExistence type="predicted"/>
<gene>
    <name evidence="1" type="ORF">AArcSt2_12525</name>
</gene>
<comment type="caution">
    <text evidence="1">The sequence shown here is derived from an EMBL/GenBank/DDBJ whole genome shotgun (WGS) entry which is preliminary data.</text>
</comment>
<dbReference type="RefSeq" id="WP_250585108.1">
    <property type="nucleotide sequence ID" value="NZ_JAKRVX010000005.1"/>
</dbReference>
<dbReference type="EMBL" id="JAKRVX010000005">
    <property type="protein sequence ID" value="MCL9817769.1"/>
    <property type="molecule type" value="Genomic_DNA"/>
</dbReference>
<dbReference type="PANTHER" id="PTHR38733:SF1">
    <property type="entry name" value="TYPE IV METHYL-DIRECTED RESTRICTION ENZYME ECOKMCRBC"/>
    <property type="match status" value="1"/>
</dbReference>
<name>A0AAE3KCA9_9EURY</name>
<dbReference type="Proteomes" id="UP001203207">
    <property type="component" value="Unassembled WGS sequence"/>
</dbReference>
<reference evidence="1" key="1">
    <citation type="journal article" date="2022" name="Syst. Appl. Microbiol.">
        <title>Natronocalculus amylovorans gen. nov., sp. nov., and Natranaeroarchaeum aerophilus sp. nov., dominant culturable amylolytic natronoarchaea from hypersaline soda lakes in southwestern Siberia.</title>
        <authorList>
            <person name="Sorokin D.Y."/>
            <person name="Elcheninov A.G."/>
            <person name="Khizhniak T.V."/>
            <person name="Koenen M."/>
            <person name="Bale N.J."/>
            <person name="Damste J.S.S."/>
            <person name="Kublanov I.V."/>
        </authorList>
    </citation>
    <scope>NUCLEOTIDE SEQUENCE</scope>
    <source>
        <strain evidence="1">AArc-St2</strain>
    </source>
</reference>
<sequence>MVTEEPLREWVPSDPLSLSTQDLEYINQKINRNSDGKKVTKLDVKPYSSERFKITSKRHVGTVSLPSGTVLRIRPKVELELLNLVRFGIGAPPDSYLEKASYEVADDSEFTRLIAYYYSSILQRVLQRGIRPEYVNQNESRKQVRGKINLHRQLQKRGPISTEFECDYSELSYDSTLNQTLVHAAIILTRLHSGDKITHRLNRQITILKDAGVSQRKVPIHSLQTISSQMRLTSTYETALKIANMVIRQTSIENLHAGAGAGATFLLNMDNLFEMVARRAVKAVFDNSKITVTKRNIGYLAKRRSDDQPLGRPMQPDIIAQLNGGSVLVGDVKWKDVSTPSKQDVYQVLSYSTHEHAPGILLYPPSVVPEPRVYQLSNDQELCVLSLNLDKPSYEDFVATITEDVQTAVESLEVF</sequence>